<dbReference type="InterPro" id="IPR034058">
    <property type="entry name" value="TagA/B/C/D_pept_dom"/>
</dbReference>
<proteinExistence type="inferred from homology"/>
<evidence type="ECO:0000256" key="1">
    <source>
        <dbReference type="ARBA" id="ARBA00011073"/>
    </source>
</evidence>
<name>A0A7K1GQW9_9FLAO</name>
<protein>
    <submittedName>
        <fullName evidence="9">S8 family serine peptidase</fullName>
    </submittedName>
</protein>
<dbReference type="PROSITE" id="PS51892">
    <property type="entry name" value="SUBTILASE"/>
    <property type="match status" value="1"/>
</dbReference>
<dbReference type="AlphaFoldDB" id="A0A7K1GQW9"/>
<evidence type="ECO:0000313" key="10">
    <source>
        <dbReference type="Proteomes" id="UP000488936"/>
    </source>
</evidence>
<evidence type="ECO:0000313" key="9">
    <source>
        <dbReference type="EMBL" id="MTH31070.1"/>
    </source>
</evidence>
<keyword evidence="10" id="KW-1185">Reference proteome</keyword>
<accession>A0A7K1GQW9</accession>
<sequence>MKKITLLLSLICLFKVDYGLGQTKETRKLVTDQYVSTSEKLISSLQQLSKETKTAWAIAEEKKIAIRGVDAGDNYYELVRFDEEGFPVYKTTFNKEARITGRVDDIKKTTFRRELKGDGMIIGVLDGAVVLDNHQEFVNRITNKSSVLLRGSLPDFDAIDFDRRSYEKGRWHATHVCGTIISQGVNELSKGVATHAKVLSYTWVDDFNSMLSIASEGVLVSNHSYGLRYFDDYGFLYRPSSIVYLGAYSRESYNIDLITNEKDYYQPVFAAGNDGDYVGNTYKGAKENVDMLGGYALAKNAIVVAAVNDVPKYVDASSVKIASFSSQGPSNDFRIKPDISANGVDVLSPVFRVPTGGVKADPKLDLYGESSGTSMATPVVTGIVSLWQQWAIKNNVNNMPFKSATIRAIMAHTADEAGSKPGPDHIFGWGLINAAKGVQLMESSKKEYNSFIVEGALKNEQVYTKNVEVGEDMGDLVVTLSWTDLPPLNPEYNKYRDEEYSVNNPVLVNDLDLVVIKDGVEYFPWKLNKSWEDPQAIKGNNDVDNIEKIEIMDIAPGVYTIMVSHKNQLQVKKSGDPIKQDFSLTMSLSPAFDVKKVAGVDNKEKVATVIKSLWPNPVSNLMNVKIAEEHLNEDVEIAVYDMNGKMVYSMNRQKNSTGLYAISMDGFPQGVYLVEINVGGHVEVDKVVKN</sequence>
<feature type="active site" description="Charge relay system" evidence="6">
    <location>
        <position position="126"/>
    </location>
</feature>
<dbReference type="CDD" id="cd04842">
    <property type="entry name" value="Peptidases_S8_Kp43_protease"/>
    <property type="match status" value="1"/>
</dbReference>
<dbReference type="Gene3D" id="2.60.120.380">
    <property type="match status" value="1"/>
</dbReference>
<dbReference type="InterPro" id="IPR023828">
    <property type="entry name" value="Peptidase_S8_Ser-AS"/>
</dbReference>
<dbReference type="Pfam" id="PF00082">
    <property type="entry name" value="Peptidase_S8"/>
    <property type="match status" value="1"/>
</dbReference>
<keyword evidence="4 6" id="KW-0378">Hydrolase</keyword>
<dbReference type="Gene3D" id="3.40.50.200">
    <property type="entry name" value="Peptidase S8/S53 domain"/>
    <property type="match status" value="1"/>
</dbReference>
<feature type="active site" description="Charge relay system" evidence="6">
    <location>
        <position position="172"/>
    </location>
</feature>
<comment type="similarity">
    <text evidence="1 6">Belongs to the peptidase S8 family.</text>
</comment>
<dbReference type="OrthoDB" id="9792152at2"/>
<keyword evidence="3" id="KW-0732">Signal</keyword>
<dbReference type="PANTHER" id="PTHR43399">
    <property type="entry name" value="SUBTILISIN-RELATED"/>
    <property type="match status" value="1"/>
</dbReference>
<feature type="domain" description="Peptidase S8/S53" evidence="7">
    <location>
        <begin position="117"/>
        <end position="430"/>
    </location>
</feature>
<evidence type="ECO:0000256" key="5">
    <source>
        <dbReference type="ARBA" id="ARBA00022825"/>
    </source>
</evidence>
<dbReference type="RefSeq" id="WP_155037036.1">
    <property type="nucleotide sequence ID" value="NZ_JBHTIG010000003.1"/>
</dbReference>
<evidence type="ECO:0000256" key="3">
    <source>
        <dbReference type="ARBA" id="ARBA00022729"/>
    </source>
</evidence>
<dbReference type="Proteomes" id="UP000488936">
    <property type="component" value="Unassembled WGS sequence"/>
</dbReference>
<feature type="domain" description="Secretion system C-terminal sorting" evidence="8">
    <location>
        <begin position="613"/>
        <end position="688"/>
    </location>
</feature>
<dbReference type="PROSITE" id="PS00138">
    <property type="entry name" value="SUBTILASE_SER"/>
    <property type="match status" value="1"/>
</dbReference>
<dbReference type="EMBL" id="WMJY01000066">
    <property type="protein sequence ID" value="MTH31070.1"/>
    <property type="molecule type" value="Genomic_DNA"/>
</dbReference>
<dbReference type="PANTHER" id="PTHR43399:SF4">
    <property type="entry name" value="CELL WALL-ASSOCIATED PROTEASE"/>
    <property type="match status" value="1"/>
</dbReference>
<reference evidence="9 10" key="1">
    <citation type="journal article" date="2006" name="Int. J. Syst. Evol. Microbiol.">
        <title>Myroides pelagicus sp. nov., isolated from seawater in Thailand.</title>
        <authorList>
            <person name="Yoon J."/>
            <person name="Maneerat S."/>
            <person name="Kawai F."/>
            <person name="Yokota A."/>
        </authorList>
    </citation>
    <scope>NUCLEOTIDE SEQUENCE [LARGE SCALE GENOMIC DNA]</scope>
    <source>
        <strain evidence="9 10">SM1T</strain>
    </source>
</reference>
<dbReference type="InterPro" id="IPR015500">
    <property type="entry name" value="Peptidase_S8_subtilisin-rel"/>
</dbReference>
<evidence type="ECO:0000259" key="8">
    <source>
        <dbReference type="Pfam" id="PF18962"/>
    </source>
</evidence>
<dbReference type="SUPFAM" id="SSF52743">
    <property type="entry name" value="Subtilisin-like"/>
    <property type="match status" value="1"/>
</dbReference>
<dbReference type="GO" id="GO:0004252">
    <property type="term" value="F:serine-type endopeptidase activity"/>
    <property type="evidence" value="ECO:0007669"/>
    <property type="project" value="UniProtKB-UniRule"/>
</dbReference>
<organism evidence="9 10">
    <name type="scientific">Myroides pelagicus</name>
    <dbReference type="NCBI Taxonomy" id="270914"/>
    <lineage>
        <taxon>Bacteria</taxon>
        <taxon>Pseudomonadati</taxon>
        <taxon>Bacteroidota</taxon>
        <taxon>Flavobacteriia</taxon>
        <taxon>Flavobacteriales</taxon>
        <taxon>Flavobacteriaceae</taxon>
        <taxon>Myroides</taxon>
    </lineage>
</organism>
<evidence type="ECO:0000256" key="6">
    <source>
        <dbReference type="PROSITE-ProRule" id="PRU01240"/>
    </source>
</evidence>
<evidence type="ECO:0000259" key="7">
    <source>
        <dbReference type="Pfam" id="PF00082"/>
    </source>
</evidence>
<dbReference type="InterPro" id="IPR000209">
    <property type="entry name" value="Peptidase_S8/S53_dom"/>
</dbReference>
<gene>
    <name evidence="9" type="ORF">GJV77_14450</name>
</gene>
<dbReference type="Pfam" id="PF18962">
    <property type="entry name" value="Por_Secre_tail"/>
    <property type="match status" value="1"/>
</dbReference>
<dbReference type="InterPro" id="IPR051048">
    <property type="entry name" value="Peptidase_S8/S53_subtilisin"/>
</dbReference>
<evidence type="ECO:0000256" key="2">
    <source>
        <dbReference type="ARBA" id="ARBA00022670"/>
    </source>
</evidence>
<dbReference type="InterPro" id="IPR036852">
    <property type="entry name" value="Peptidase_S8/S53_dom_sf"/>
</dbReference>
<dbReference type="NCBIfam" id="TIGR04183">
    <property type="entry name" value="Por_Secre_tail"/>
    <property type="match status" value="1"/>
</dbReference>
<dbReference type="SUPFAM" id="SSF49785">
    <property type="entry name" value="Galactose-binding domain-like"/>
    <property type="match status" value="1"/>
</dbReference>
<keyword evidence="2 6" id="KW-0645">Protease</keyword>
<comment type="caution">
    <text evidence="9">The sequence shown here is derived from an EMBL/GenBank/DDBJ whole genome shotgun (WGS) entry which is preliminary data.</text>
</comment>
<dbReference type="InterPro" id="IPR026444">
    <property type="entry name" value="Secre_tail"/>
</dbReference>
<dbReference type="PRINTS" id="PR00723">
    <property type="entry name" value="SUBTILISIN"/>
</dbReference>
<evidence type="ECO:0000256" key="4">
    <source>
        <dbReference type="ARBA" id="ARBA00022801"/>
    </source>
</evidence>
<dbReference type="GO" id="GO:0006508">
    <property type="term" value="P:proteolysis"/>
    <property type="evidence" value="ECO:0007669"/>
    <property type="project" value="UniProtKB-KW"/>
</dbReference>
<keyword evidence="5 6" id="KW-0720">Serine protease</keyword>
<feature type="active site" description="Charge relay system" evidence="6">
    <location>
        <position position="374"/>
    </location>
</feature>
<dbReference type="InterPro" id="IPR008979">
    <property type="entry name" value="Galactose-bd-like_sf"/>
</dbReference>